<evidence type="ECO:0000313" key="5">
    <source>
        <dbReference type="Proteomes" id="UP000470470"/>
    </source>
</evidence>
<evidence type="ECO:0000256" key="1">
    <source>
        <dbReference type="ARBA" id="ARBA00023125"/>
    </source>
</evidence>
<sequence>MNKADTTVTGNIVDSPRLNRTGTGTPVANFRIASTRRRFDQASQSWVDGNTLYVDVECFGELAGNLTRSLVKGDSVIVSGDLYTNEWESEAGKRSTVRLKADSIGPDLTRWAVDVRRTRRTEDVPAPTDDLSQRATEYQHELEPSAVSVDDAAADGSVRELVDSRR</sequence>
<organism evidence="4 5">
    <name type="scientific">Goekera deserti</name>
    <dbReference type="NCBI Taxonomy" id="2497753"/>
    <lineage>
        <taxon>Bacteria</taxon>
        <taxon>Bacillati</taxon>
        <taxon>Actinomycetota</taxon>
        <taxon>Actinomycetes</taxon>
        <taxon>Geodermatophilales</taxon>
        <taxon>Geodermatophilaceae</taxon>
        <taxon>Goekera</taxon>
    </lineage>
</organism>
<evidence type="ECO:0000256" key="2">
    <source>
        <dbReference type="PROSITE-ProRule" id="PRU00252"/>
    </source>
</evidence>
<feature type="compositionally biased region" description="Low complexity" evidence="3">
    <location>
        <begin position="145"/>
        <end position="156"/>
    </location>
</feature>
<gene>
    <name evidence="4" type="ORF">G1H19_07215</name>
</gene>
<dbReference type="PANTHER" id="PTHR10302">
    <property type="entry name" value="SINGLE-STRANDED DNA-BINDING PROTEIN"/>
    <property type="match status" value="1"/>
</dbReference>
<dbReference type="AlphaFoldDB" id="A0A7K3WBE6"/>
<protein>
    <submittedName>
        <fullName evidence="4">Single-stranded DNA-binding protein</fullName>
    </submittedName>
</protein>
<dbReference type="EMBL" id="JAAGWK010000009">
    <property type="protein sequence ID" value="NEL53791.1"/>
    <property type="molecule type" value="Genomic_DNA"/>
</dbReference>
<dbReference type="Gene3D" id="2.40.50.140">
    <property type="entry name" value="Nucleic acid-binding proteins"/>
    <property type="match status" value="1"/>
</dbReference>
<dbReference type="PANTHER" id="PTHR10302:SF27">
    <property type="entry name" value="SINGLE-STRANDED DNA-BINDING PROTEIN"/>
    <property type="match status" value="1"/>
</dbReference>
<feature type="region of interest" description="Disordered" evidence="3">
    <location>
        <begin position="1"/>
        <end position="20"/>
    </location>
</feature>
<feature type="region of interest" description="Disordered" evidence="3">
    <location>
        <begin position="118"/>
        <end position="166"/>
    </location>
</feature>
<dbReference type="GO" id="GO:0006260">
    <property type="term" value="P:DNA replication"/>
    <property type="evidence" value="ECO:0007669"/>
    <property type="project" value="InterPro"/>
</dbReference>
<dbReference type="GO" id="GO:0009295">
    <property type="term" value="C:nucleoid"/>
    <property type="evidence" value="ECO:0007669"/>
    <property type="project" value="TreeGrafter"/>
</dbReference>
<dbReference type="SUPFAM" id="SSF50249">
    <property type="entry name" value="Nucleic acid-binding proteins"/>
    <property type="match status" value="1"/>
</dbReference>
<dbReference type="Pfam" id="PF00436">
    <property type="entry name" value="SSB"/>
    <property type="match status" value="1"/>
</dbReference>
<dbReference type="RefSeq" id="WP_152729757.1">
    <property type="nucleotide sequence ID" value="NZ_JAABOZ010000002.1"/>
</dbReference>
<accession>A0A7K3WBE6</accession>
<dbReference type="InterPro" id="IPR000424">
    <property type="entry name" value="Primosome_PriB/ssb"/>
</dbReference>
<evidence type="ECO:0000313" key="4">
    <source>
        <dbReference type="EMBL" id="NEL53791.1"/>
    </source>
</evidence>
<dbReference type="InterPro" id="IPR011344">
    <property type="entry name" value="ssDNA-bd"/>
</dbReference>
<dbReference type="CDD" id="cd04496">
    <property type="entry name" value="SSB_OBF"/>
    <property type="match status" value="1"/>
</dbReference>
<evidence type="ECO:0000256" key="3">
    <source>
        <dbReference type="SAM" id="MobiDB-lite"/>
    </source>
</evidence>
<feature type="compositionally biased region" description="Basic and acidic residues" evidence="3">
    <location>
        <begin position="157"/>
        <end position="166"/>
    </location>
</feature>
<reference evidence="4 5" key="1">
    <citation type="submission" date="2020-02" db="EMBL/GenBank/DDBJ databases">
        <title>The whole genome sequence of CPCC 205119.</title>
        <authorList>
            <person name="Jiang Z."/>
        </authorList>
    </citation>
    <scope>NUCLEOTIDE SEQUENCE [LARGE SCALE GENOMIC DNA]</scope>
    <source>
        <strain evidence="4 5">CPCC 205119</strain>
    </source>
</reference>
<dbReference type="GO" id="GO:0003697">
    <property type="term" value="F:single-stranded DNA binding"/>
    <property type="evidence" value="ECO:0007669"/>
    <property type="project" value="InterPro"/>
</dbReference>
<name>A0A7K3WBE6_9ACTN</name>
<dbReference type="PROSITE" id="PS50935">
    <property type="entry name" value="SSB"/>
    <property type="match status" value="1"/>
</dbReference>
<keyword evidence="1 2" id="KW-0238">DNA-binding</keyword>
<keyword evidence="5" id="KW-1185">Reference proteome</keyword>
<dbReference type="InterPro" id="IPR012340">
    <property type="entry name" value="NA-bd_OB-fold"/>
</dbReference>
<dbReference type="Proteomes" id="UP000470470">
    <property type="component" value="Unassembled WGS sequence"/>
</dbReference>
<comment type="caution">
    <text evidence="4">The sequence shown here is derived from an EMBL/GenBank/DDBJ whole genome shotgun (WGS) entry which is preliminary data.</text>
</comment>
<proteinExistence type="predicted"/>